<dbReference type="GO" id="GO:0022857">
    <property type="term" value="F:transmembrane transporter activity"/>
    <property type="evidence" value="ECO:0007669"/>
    <property type="project" value="InterPro"/>
</dbReference>
<feature type="transmembrane region" description="Helical" evidence="6">
    <location>
        <begin position="122"/>
        <end position="140"/>
    </location>
</feature>
<keyword evidence="2 6" id="KW-0812">Transmembrane</keyword>
<reference evidence="8" key="2">
    <citation type="submission" date="2023-05" db="EMBL/GenBank/DDBJ databases">
        <authorList>
            <consortium name="Lawrence Berkeley National Laboratory"/>
            <person name="Steindorff A."/>
            <person name="Hensen N."/>
            <person name="Bonometti L."/>
            <person name="Westerberg I."/>
            <person name="Brannstrom I.O."/>
            <person name="Guillou S."/>
            <person name="Cros-Aarteil S."/>
            <person name="Calhoun S."/>
            <person name="Haridas S."/>
            <person name="Kuo A."/>
            <person name="Mondo S."/>
            <person name="Pangilinan J."/>
            <person name="Riley R."/>
            <person name="Labutti K."/>
            <person name="Andreopoulos B."/>
            <person name="Lipzen A."/>
            <person name="Chen C."/>
            <person name="Yanf M."/>
            <person name="Daum C."/>
            <person name="Ng V."/>
            <person name="Clum A."/>
            <person name="Ohm R."/>
            <person name="Martin F."/>
            <person name="Silar P."/>
            <person name="Natvig D."/>
            <person name="Lalanne C."/>
            <person name="Gautier V."/>
            <person name="Ament-Velasquez S.L."/>
            <person name="Kruys A."/>
            <person name="Hutchinson M.I."/>
            <person name="Powell A.J."/>
            <person name="Barry K."/>
            <person name="Miller A.N."/>
            <person name="Grigoriev I.V."/>
            <person name="Debuchy R."/>
            <person name="Gladieux P."/>
            <person name="Thoren M.H."/>
            <person name="Johannesson H."/>
        </authorList>
    </citation>
    <scope>NUCLEOTIDE SEQUENCE</scope>
    <source>
        <strain evidence="8">CBS 359.72</strain>
    </source>
</reference>
<dbReference type="Gene3D" id="1.20.1250.20">
    <property type="entry name" value="MFS general substrate transporter like domains"/>
    <property type="match status" value="1"/>
</dbReference>
<sequence>MAEKAIESDSSSGSNTHSNSTDGDSTKRRPSPSSSPPARPYSIFSPRMRTYLTYLLGVTITLSTLTATIYFPLIPLLATHVPGGTVQSINLTVTAYAVAQALAPALFASLADHCSAGRRPVLLALVTLYAAASLGLALAGHRSYPALLALRVLQSIGGSPTPAIAYGVAADVAPVAERGAMLGPLLATCNALSAVGPVIGGAVAHRTEGVQGVFWGLMGLAGAVLVAIGFTMPETGRAVVGNGEIPARGLWRTWWDVGEGLLKRKTKKDGQSMSRRQKPWAIRDAVASFRIIFHRDAFAVLWMVASSYSIYYTFQVAIPVIFDEVYGYNELEIGLVFLPGLAGMTLGGMAAGKLVDWNYAVTAKRHGLDPGDKGKQSLDGFPIEAARYRFCLAFILVEALLVVGYGWAVWFRVHPSVPVILQFFACALSTFLSHTSSTLLVDIFPNFSSSAYASGQLMRCGLSAASAAVLQPLVDAVGRGWYFTIFSLFVSLTCAGSVVVSLWKGMCWRQKRSKQIASG</sequence>
<feature type="region of interest" description="Disordered" evidence="5">
    <location>
        <begin position="1"/>
        <end position="41"/>
    </location>
</feature>
<protein>
    <submittedName>
        <fullName evidence="8">Major facilitator superfamily domain-containing protein</fullName>
    </submittedName>
</protein>
<dbReference type="InterPro" id="IPR036259">
    <property type="entry name" value="MFS_trans_sf"/>
</dbReference>
<evidence type="ECO:0000256" key="3">
    <source>
        <dbReference type="ARBA" id="ARBA00022989"/>
    </source>
</evidence>
<dbReference type="EMBL" id="MU857928">
    <property type="protein sequence ID" value="KAK4242995.1"/>
    <property type="molecule type" value="Genomic_DNA"/>
</dbReference>
<keyword evidence="3 6" id="KW-1133">Transmembrane helix</keyword>
<dbReference type="PANTHER" id="PTHR23502:SF151">
    <property type="entry name" value="MAJOR FACILITATOR SUPERFAMILY (MFS) PROFILE DOMAIN-CONTAINING PROTEIN"/>
    <property type="match status" value="1"/>
</dbReference>
<evidence type="ECO:0000256" key="1">
    <source>
        <dbReference type="ARBA" id="ARBA00004141"/>
    </source>
</evidence>
<evidence type="ECO:0000256" key="2">
    <source>
        <dbReference type="ARBA" id="ARBA00022692"/>
    </source>
</evidence>
<feature type="transmembrane region" description="Helical" evidence="6">
    <location>
        <begin position="333"/>
        <end position="355"/>
    </location>
</feature>
<dbReference type="PROSITE" id="PS50850">
    <property type="entry name" value="MFS"/>
    <property type="match status" value="1"/>
</dbReference>
<comment type="caution">
    <text evidence="8">The sequence shown here is derived from an EMBL/GenBank/DDBJ whole genome shotgun (WGS) entry which is preliminary data.</text>
</comment>
<reference evidence="8" key="1">
    <citation type="journal article" date="2023" name="Mol. Phylogenet. Evol.">
        <title>Genome-scale phylogeny and comparative genomics of the fungal order Sordariales.</title>
        <authorList>
            <person name="Hensen N."/>
            <person name="Bonometti L."/>
            <person name="Westerberg I."/>
            <person name="Brannstrom I.O."/>
            <person name="Guillou S."/>
            <person name="Cros-Aarteil S."/>
            <person name="Calhoun S."/>
            <person name="Haridas S."/>
            <person name="Kuo A."/>
            <person name="Mondo S."/>
            <person name="Pangilinan J."/>
            <person name="Riley R."/>
            <person name="LaButti K."/>
            <person name="Andreopoulos B."/>
            <person name="Lipzen A."/>
            <person name="Chen C."/>
            <person name="Yan M."/>
            <person name="Daum C."/>
            <person name="Ng V."/>
            <person name="Clum A."/>
            <person name="Steindorff A."/>
            <person name="Ohm R.A."/>
            <person name="Martin F."/>
            <person name="Silar P."/>
            <person name="Natvig D.O."/>
            <person name="Lalanne C."/>
            <person name="Gautier V."/>
            <person name="Ament-Velasquez S.L."/>
            <person name="Kruys A."/>
            <person name="Hutchinson M.I."/>
            <person name="Powell A.J."/>
            <person name="Barry K."/>
            <person name="Miller A.N."/>
            <person name="Grigoriev I.V."/>
            <person name="Debuchy R."/>
            <person name="Gladieux P."/>
            <person name="Hiltunen Thoren M."/>
            <person name="Johannesson H."/>
        </authorList>
    </citation>
    <scope>NUCLEOTIDE SEQUENCE</scope>
    <source>
        <strain evidence="8">CBS 359.72</strain>
    </source>
</reference>
<feature type="transmembrane region" description="Helical" evidence="6">
    <location>
        <begin position="480"/>
        <end position="503"/>
    </location>
</feature>
<evidence type="ECO:0000256" key="4">
    <source>
        <dbReference type="ARBA" id="ARBA00023136"/>
    </source>
</evidence>
<gene>
    <name evidence="8" type="ORF">C7999DRAFT_18572</name>
</gene>
<name>A0AAN7CJL5_9PEZI</name>
<dbReference type="InterPro" id="IPR011701">
    <property type="entry name" value="MFS"/>
</dbReference>
<dbReference type="Proteomes" id="UP001303647">
    <property type="component" value="Unassembled WGS sequence"/>
</dbReference>
<evidence type="ECO:0000256" key="6">
    <source>
        <dbReference type="SAM" id="Phobius"/>
    </source>
</evidence>
<dbReference type="Pfam" id="PF07690">
    <property type="entry name" value="MFS_1"/>
    <property type="match status" value="1"/>
</dbReference>
<evidence type="ECO:0000259" key="7">
    <source>
        <dbReference type="PROSITE" id="PS50850"/>
    </source>
</evidence>
<feature type="domain" description="Major facilitator superfamily (MFS) profile" evidence="7">
    <location>
        <begin position="52"/>
        <end position="508"/>
    </location>
</feature>
<dbReference type="SUPFAM" id="SSF103473">
    <property type="entry name" value="MFS general substrate transporter"/>
    <property type="match status" value="1"/>
</dbReference>
<keyword evidence="9" id="KW-1185">Reference proteome</keyword>
<evidence type="ECO:0000313" key="9">
    <source>
        <dbReference type="Proteomes" id="UP001303647"/>
    </source>
</evidence>
<feature type="transmembrane region" description="Helical" evidence="6">
    <location>
        <begin position="390"/>
        <end position="413"/>
    </location>
</feature>
<organism evidence="8 9">
    <name type="scientific">Corynascus novoguineensis</name>
    <dbReference type="NCBI Taxonomy" id="1126955"/>
    <lineage>
        <taxon>Eukaryota</taxon>
        <taxon>Fungi</taxon>
        <taxon>Dikarya</taxon>
        <taxon>Ascomycota</taxon>
        <taxon>Pezizomycotina</taxon>
        <taxon>Sordariomycetes</taxon>
        <taxon>Sordariomycetidae</taxon>
        <taxon>Sordariales</taxon>
        <taxon>Chaetomiaceae</taxon>
        <taxon>Corynascus</taxon>
    </lineage>
</organism>
<evidence type="ECO:0000256" key="5">
    <source>
        <dbReference type="SAM" id="MobiDB-lite"/>
    </source>
</evidence>
<dbReference type="InterPro" id="IPR020846">
    <property type="entry name" value="MFS_dom"/>
</dbReference>
<comment type="subcellular location">
    <subcellularLocation>
        <location evidence="1">Membrane</location>
        <topology evidence="1">Multi-pass membrane protein</topology>
    </subcellularLocation>
</comment>
<feature type="transmembrane region" description="Helical" evidence="6">
    <location>
        <begin position="93"/>
        <end position="110"/>
    </location>
</feature>
<feature type="transmembrane region" description="Helical" evidence="6">
    <location>
        <begin position="298"/>
        <end position="321"/>
    </location>
</feature>
<feature type="transmembrane region" description="Helical" evidence="6">
    <location>
        <begin position="213"/>
        <end position="232"/>
    </location>
</feature>
<dbReference type="AlphaFoldDB" id="A0AAN7CJL5"/>
<keyword evidence="4 6" id="KW-0472">Membrane</keyword>
<dbReference type="GO" id="GO:0005886">
    <property type="term" value="C:plasma membrane"/>
    <property type="evidence" value="ECO:0007669"/>
    <property type="project" value="TreeGrafter"/>
</dbReference>
<feature type="compositionally biased region" description="Low complexity" evidence="5">
    <location>
        <begin position="8"/>
        <end position="23"/>
    </location>
</feature>
<proteinExistence type="predicted"/>
<accession>A0AAN7CJL5</accession>
<evidence type="ECO:0000313" key="8">
    <source>
        <dbReference type="EMBL" id="KAK4242995.1"/>
    </source>
</evidence>
<feature type="transmembrane region" description="Helical" evidence="6">
    <location>
        <begin position="51"/>
        <end position="73"/>
    </location>
</feature>
<dbReference type="PANTHER" id="PTHR23502">
    <property type="entry name" value="MAJOR FACILITATOR SUPERFAMILY"/>
    <property type="match status" value="1"/>
</dbReference>
<dbReference type="PRINTS" id="PR01036">
    <property type="entry name" value="TCRTETB"/>
</dbReference>